<dbReference type="AlphaFoldDB" id="A0A8J5MV19"/>
<feature type="region of interest" description="Disordered" evidence="11">
    <location>
        <begin position="99"/>
        <end position="184"/>
    </location>
</feature>
<sequence>MLDTSVCRILVNSAGMLKAFVFMLLVVIFFFSHTPSTTTLPPIHIPLWQVQELLRYQGRLLKIGSSGQLEVLPDRPERGTTSDDPKVIVDDEASDFVIKGGDVISPRDGEGGDVISPSDSKGGDMISPRDSGGGDVNTGHDDGNDANTVQGDEEVNTNIDHDNEEEQSTKEFIPDQPDTSPVRKPAHIPKRFIIEEADYCKKRPNLQVIAYVHSSIMRVTQRMQTRQTWANASAYNLGDISVKVGAVFMVGRAKNEVERMIVKEESQRYHDIIQEGLQIFADNDPNRERNMKIARAVNNALSSYNELYKEKGDYGDHYRLLTYKGLAGLYWINKHCSQVPWTLHADDDTHIDIFLYHQALNELNEESRQNFVCSHMYGPAIRSGKWKVRYEEYPAKNYPLYCSGGAWFLQTKFIPRLLEASKVVPFLWVDDAYISGLLAKQAGIKQLPFQKYYGGPRIKMETLGHEVVWFIKFAPRSIWWNNIVNYHRNYSMHNPVTLLPKEAFVPK</sequence>
<keyword evidence="3 10" id="KW-0328">Glycosyltransferase</keyword>
<organism evidence="12 13">
    <name type="scientific">Homarus americanus</name>
    <name type="common">American lobster</name>
    <dbReference type="NCBI Taxonomy" id="6706"/>
    <lineage>
        <taxon>Eukaryota</taxon>
        <taxon>Metazoa</taxon>
        <taxon>Ecdysozoa</taxon>
        <taxon>Arthropoda</taxon>
        <taxon>Crustacea</taxon>
        <taxon>Multicrustacea</taxon>
        <taxon>Malacostraca</taxon>
        <taxon>Eumalacostraca</taxon>
        <taxon>Eucarida</taxon>
        <taxon>Decapoda</taxon>
        <taxon>Pleocyemata</taxon>
        <taxon>Astacidea</taxon>
        <taxon>Nephropoidea</taxon>
        <taxon>Nephropidae</taxon>
        <taxon>Homarus</taxon>
    </lineage>
</organism>
<dbReference type="EC" id="2.4.1.-" evidence="10"/>
<evidence type="ECO:0000256" key="10">
    <source>
        <dbReference type="RuleBase" id="RU363063"/>
    </source>
</evidence>
<evidence type="ECO:0000313" key="12">
    <source>
        <dbReference type="EMBL" id="KAG7164392.1"/>
    </source>
</evidence>
<accession>A0A8J5MV19</accession>
<feature type="transmembrane region" description="Helical" evidence="10">
    <location>
        <begin position="9"/>
        <end position="31"/>
    </location>
</feature>
<dbReference type="EMBL" id="JAHLQT010025476">
    <property type="protein sequence ID" value="KAG7164392.1"/>
    <property type="molecule type" value="Genomic_DNA"/>
</dbReference>
<dbReference type="Gene3D" id="3.90.550.50">
    <property type="match status" value="1"/>
</dbReference>
<comment type="subcellular location">
    <subcellularLocation>
        <location evidence="1 10">Golgi apparatus membrane</location>
        <topology evidence="1 10">Single-pass type II membrane protein</topology>
    </subcellularLocation>
</comment>
<evidence type="ECO:0000256" key="5">
    <source>
        <dbReference type="ARBA" id="ARBA00022692"/>
    </source>
</evidence>
<keyword evidence="13" id="KW-1185">Reference proteome</keyword>
<evidence type="ECO:0000256" key="3">
    <source>
        <dbReference type="ARBA" id="ARBA00022676"/>
    </source>
</evidence>
<dbReference type="GO" id="GO:0006493">
    <property type="term" value="P:protein O-linked glycosylation"/>
    <property type="evidence" value="ECO:0007669"/>
    <property type="project" value="TreeGrafter"/>
</dbReference>
<comment type="caution">
    <text evidence="12">The sequence shown here is derived from an EMBL/GenBank/DDBJ whole genome shotgun (WGS) entry which is preliminary data.</text>
</comment>
<keyword evidence="7 10" id="KW-1133">Transmembrane helix</keyword>
<keyword evidence="9 10" id="KW-0472">Membrane</keyword>
<evidence type="ECO:0000256" key="2">
    <source>
        <dbReference type="ARBA" id="ARBA00008661"/>
    </source>
</evidence>
<evidence type="ECO:0000256" key="4">
    <source>
        <dbReference type="ARBA" id="ARBA00022679"/>
    </source>
</evidence>
<comment type="similarity">
    <text evidence="2 10">Belongs to the glycosyltransferase 31 family.</text>
</comment>
<dbReference type="PANTHER" id="PTHR11214:SF364">
    <property type="entry name" value="HEXOSYLTRANSFERASE"/>
    <property type="match status" value="1"/>
</dbReference>
<evidence type="ECO:0000256" key="9">
    <source>
        <dbReference type="ARBA" id="ARBA00023136"/>
    </source>
</evidence>
<evidence type="ECO:0000256" key="6">
    <source>
        <dbReference type="ARBA" id="ARBA00022968"/>
    </source>
</evidence>
<evidence type="ECO:0000256" key="11">
    <source>
        <dbReference type="SAM" id="MobiDB-lite"/>
    </source>
</evidence>
<dbReference type="InterPro" id="IPR002659">
    <property type="entry name" value="Glyco_trans_31"/>
</dbReference>
<reference evidence="12" key="1">
    <citation type="journal article" date="2021" name="Sci. Adv.">
        <title>The American lobster genome reveals insights on longevity, neural, and immune adaptations.</title>
        <authorList>
            <person name="Polinski J.M."/>
            <person name="Zimin A.V."/>
            <person name="Clark K.F."/>
            <person name="Kohn A.B."/>
            <person name="Sadowski N."/>
            <person name="Timp W."/>
            <person name="Ptitsyn A."/>
            <person name="Khanna P."/>
            <person name="Romanova D.Y."/>
            <person name="Williams P."/>
            <person name="Greenwood S.J."/>
            <person name="Moroz L.L."/>
            <person name="Walt D.R."/>
            <person name="Bodnar A.G."/>
        </authorList>
    </citation>
    <scope>NUCLEOTIDE SEQUENCE</scope>
    <source>
        <strain evidence="12">GMGI-L3</strain>
    </source>
</reference>
<keyword evidence="5 10" id="KW-0812">Transmembrane</keyword>
<dbReference type="Pfam" id="PF01762">
    <property type="entry name" value="Galactosyl_T"/>
    <property type="match status" value="2"/>
</dbReference>
<evidence type="ECO:0000256" key="8">
    <source>
        <dbReference type="ARBA" id="ARBA00023034"/>
    </source>
</evidence>
<evidence type="ECO:0000313" key="13">
    <source>
        <dbReference type="Proteomes" id="UP000747542"/>
    </source>
</evidence>
<dbReference type="GO" id="GO:0000139">
    <property type="term" value="C:Golgi membrane"/>
    <property type="evidence" value="ECO:0007669"/>
    <property type="project" value="UniProtKB-SubCell"/>
</dbReference>
<name>A0A8J5MV19_HOMAM</name>
<gene>
    <name evidence="12" type="primary">B3galt1-L2</name>
    <name evidence="12" type="ORF">Hamer_G003582</name>
</gene>
<keyword evidence="6 10" id="KW-0735">Signal-anchor</keyword>
<proteinExistence type="inferred from homology"/>
<dbReference type="GO" id="GO:0016758">
    <property type="term" value="F:hexosyltransferase activity"/>
    <property type="evidence" value="ECO:0007669"/>
    <property type="project" value="InterPro"/>
</dbReference>
<evidence type="ECO:0000256" key="1">
    <source>
        <dbReference type="ARBA" id="ARBA00004323"/>
    </source>
</evidence>
<keyword evidence="8 10" id="KW-0333">Golgi apparatus</keyword>
<keyword evidence="4" id="KW-0808">Transferase</keyword>
<evidence type="ECO:0000256" key="7">
    <source>
        <dbReference type="ARBA" id="ARBA00022989"/>
    </source>
</evidence>
<dbReference type="Proteomes" id="UP000747542">
    <property type="component" value="Unassembled WGS sequence"/>
</dbReference>
<protein>
    <recommendedName>
        <fullName evidence="10">Hexosyltransferase</fullName>
        <ecNumber evidence="10">2.4.1.-</ecNumber>
    </recommendedName>
</protein>
<dbReference type="PANTHER" id="PTHR11214">
    <property type="entry name" value="BETA-1,3-N-ACETYLGLUCOSAMINYLTRANSFERASE"/>
    <property type="match status" value="1"/>
</dbReference>